<keyword evidence="6 12" id="KW-0472">Membrane</keyword>
<evidence type="ECO:0000256" key="9">
    <source>
        <dbReference type="ARBA" id="ARBA00040743"/>
    </source>
</evidence>
<evidence type="ECO:0000313" key="15">
    <source>
        <dbReference type="Proteomes" id="UP001501757"/>
    </source>
</evidence>
<evidence type="ECO:0000256" key="3">
    <source>
        <dbReference type="ARBA" id="ARBA00022519"/>
    </source>
</evidence>
<evidence type="ECO:0000256" key="11">
    <source>
        <dbReference type="PROSITE-ProRule" id="PRU00278"/>
    </source>
</evidence>
<gene>
    <name evidence="14" type="primary">ppiD</name>
    <name evidence="14" type="ORF">GCM10009092_31940</name>
</gene>
<comment type="caution">
    <text evidence="14">The sequence shown here is derived from an EMBL/GenBank/DDBJ whole genome shotgun (WGS) entry which is preliminary data.</text>
</comment>
<proteinExistence type="inferred from homology"/>
<dbReference type="InterPro" id="IPR027304">
    <property type="entry name" value="Trigger_fact/SurA_dom_sf"/>
</dbReference>
<keyword evidence="3" id="KW-0997">Cell inner membrane</keyword>
<sequence>MLERIREGSQGFWAKAILGLVILTFALAGVGSYLNAKSDIPVATVNGDDISQSSLENAYQNERARMESQYGDAFANLMADSEYMRTFRRGLLDRLIADKLVEQTAAELDLRVSDNQVKEAIVNMPEFQLGGTFNNDRYQAVLRQAGMQPQDFRDRLRQDMTRQQLMRALVGSEFSLDAEVAQTYALQQQKRDISYVNIPAVAFEADVQVSEQEISDYYQTHISSFDTEEQVALRYLELKVADLLDAVQVSEQELNDYYLSNQDQYRTEEERRVSHILLEFGEDKQATQEQANAILERLNNGEDFAALAKELSTDAFSAENGGDLDWFGRGVMDPAFEEAAFALAQEGDVSDVVESAFGLHIIKLTGVKPEQVQTLEQVRDEIVAAVKQDKAQAEFYQLHQQVAELAFEQPDSLDDVAGLLGKEIQSTELFSRTSAPETFAGNQVLNVAFSEELIEDRVNSEVIDISPEHLLVLRVAEHQPQRTRQLAEVSEDISAQLKADKAQAAARQWADELVASAKSGESIQSKLDEKGLSWATESGQMRYGSVLPAAVVEQAFKLTANSDANLAAVNTAAGNAALVRLDAIHEAEAAQDTMLASIEQRLSSGRGQQLYVDFIDALKAKADIEIHAVQQ</sequence>
<evidence type="ECO:0000256" key="6">
    <source>
        <dbReference type="ARBA" id="ARBA00023136"/>
    </source>
</evidence>
<dbReference type="Gene3D" id="1.10.4030.10">
    <property type="entry name" value="Porin chaperone SurA, peptide-binding domain"/>
    <property type="match status" value="1"/>
</dbReference>
<keyword evidence="2" id="KW-1003">Cell membrane</keyword>
<evidence type="ECO:0000256" key="7">
    <source>
        <dbReference type="ARBA" id="ARBA00023186"/>
    </source>
</evidence>
<dbReference type="InterPro" id="IPR046357">
    <property type="entry name" value="PPIase_dom_sf"/>
</dbReference>
<dbReference type="SUPFAM" id="SSF54534">
    <property type="entry name" value="FKBP-like"/>
    <property type="match status" value="1"/>
</dbReference>
<dbReference type="Pfam" id="PF13624">
    <property type="entry name" value="SurA_N_3"/>
    <property type="match status" value="1"/>
</dbReference>
<organism evidence="14 15">
    <name type="scientific">Bowmanella denitrificans</name>
    <dbReference type="NCBI Taxonomy" id="366582"/>
    <lineage>
        <taxon>Bacteria</taxon>
        <taxon>Pseudomonadati</taxon>
        <taxon>Pseudomonadota</taxon>
        <taxon>Gammaproteobacteria</taxon>
        <taxon>Alteromonadales</taxon>
        <taxon>Alteromonadaceae</taxon>
        <taxon>Bowmanella</taxon>
    </lineage>
</organism>
<dbReference type="PANTHER" id="PTHR47529">
    <property type="entry name" value="PEPTIDYL-PROLYL CIS-TRANS ISOMERASE D"/>
    <property type="match status" value="1"/>
</dbReference>
<protein>
    <recommendedName>
        <fullName evidence="9">Periplasmic chaperone PpiD</fullName>
    </recommendedName>
    <alternativeName>
        <fullName evidence="10">Periplasmic folding chaperone</fullName>
    </alternativeName>
</protein>
<dbReference type="Pfam" id="PF13616">
    <property type="entry name" value="Rotamase_3"/>
    <property type="match status" value="1"/>
</dbReference>
<accession>A0ABP3H982</accession>
<feature type="transmembrane region" description="Helical" evidence="12">
    <location>
        <begin position="12"/>
        <end position="34"/>
    </location>
</feature>
<keyword evidence="4 12" id="KW-0812">Transmembrane</keyword>
<keyword evidence="11" id="KW-0697">Rotamase</keyword>
<evidence type="ECO:0000256" key="12">
    <source>
        <dbReference type="SAM" id="Phobius"/>
    </source>
</evidence>
<comment type="similarity">
    <text evidence="8">Belongs to the PpiD chaperone family.</text>
</comment>
<reference evidence="15" key="1">
    <citation type="journal article" date="2019" name="Int. J. Syst. Evol. Microbiol.">
        <title>The Global Catalogue of Microorganisms (GCM) 10K type strain sequencing project: providing services to taxonomists for standard genome sequencing and annotation.</title>
        <authorList>
            <consortium name="The Broad Institute Genomics Platform"/>
            <consortium name="The Broad Institute Genome Sequencing Center for Infectious Disease"/>
            <person name="Wu L."/>
            <person name="Ma J."/>
        </authorList>
    </citation>
    <scope>NUCLEOTIDE SEQUENCE [LARGE SCALE GENOMIC DNA]</scope>
    <source>
        <strain evidence="15">JCM 13378</strain>
    </source>
</reference>
<evidence type="ECO:0000259" key="13">
    <source>
        <dbReference type="PROSITE" id="PS50198"/>
    </source>
</evidence>
<evidence type="ECO:0000256" key="2">
    <source>
        <dbReference type="ARBA" id="ARBA00022475"/>
    </source>
</evidence>
<comment type="subcellular location">
    <subcellularLocation>
        <location evidence="1">Cell inner membrane</location>
        <topology evidence="1">Single-pass type II membrane protein</topology>
        <orientation evidence="1">Periplasmic side</orientation>
    </subcellularLocation>
</comment>
<dbReference type="PANTHER" id="PTHR47529:SF1">
    <property type="entry name" value="PERIPLASMIC CHAPERONE PPID"/>
    <property type="match status" value="1"/>
</dbReference>
<keyword evidence="5 12" id="KW-1133">Transmembrane helix</keyword>
<evidence type="ECO:0000313" key="14">
    <source>
        <dbReference type="EMBL" id="GAA0365185.1"/>
    </source>
</evidence>
<feature type="domain" description="PpiC" evidence="13">
    <location>
        <begin position="268"/>
        <end position="366"/>
    </location>
</feature>
<name>A0ABP3H982_9ALTE</name>
<dbReference type="RefSeq" id="WP_343846240.1">
    <property type="nucleotide sequence ID" value="NZ_BAAAEI010000020.1"/>
</dbReference>
<evidence type="ECO:0000256" key="8">
    <source>
        <dbReference type="ARBA" id="ARBA00038408"/>
    </source>
</evidence>
<keyword evidence="7" id="KW-0143">Chaperone</keyword>
<dbReference type="Proteomes" id="UP001501757">
    <property type="component" value="Unassembled WGS sequence"/>
</dbReference>
<keyword evidence="15" id="KW-1185">Reference proteome</keyword>
<evidence type="ECO:0000256" key="10">
    <source>
        <dbReference type="ARBA" id="ARBA00042775"/>
    </source>
</evidence>
<dbReference type="InterPro" id="IPR000297">
    <property type="entry name" value="PPIase_PpiC"/>
</dbReference>
<dbReference type="PROSITE" id="PS50198">
    <property type="entry name" value="PPIC_PPIASE_2"/>
    <property type="match status" value="1"/>
</dbReference>
<dbReference type="InterPro" id="IPR052029">
    <property type="entry name" value="PpiD_chaperone"/>
</dbReference>
<dbReference type="EMBL" id="BAAAEI010000020">
    <property type="protein sequence ID" value="GAA0365185.1"/>
    <property type="molecule type" value="Genomic_DNA"/>
</dbReference>
<evidence type="ECO:0000256" key="5">
    <source>
        <dbReference type="ARBA" id="ARBA00022989"/>
    </source>
</evidence>
<dbReference type="GO" id="GO:0016853">
    <property type="term" value="F:isomerase activity"/>
    <property type="evidence" value="ECO:0007669"/>
    <property type="project" value="UniProtKB-KW"/>
</dbReference>
<keyword evidence="11 14" id="KW-0413">Isomerase</keyword>
<evidence type="ECO:0000256" key="1">
    <source>
        <dbReference type="ARBA" id="ARBA00004382"/>
    </source>
</evidence>
<dbReference type="Gene3D" id="3.10.50.40">
    <property type="match status" value="1"/>
</dbReference>
<dbReference type="SUPFAM" id="SSF109998">
    <property type="entry name" value="Triger factor/SurA peptide-binding domain-like"/>
    <property type="match status" value="1"/>
</dbReference>
<evidence type="ECO:0000256" key="4">
    <source>
        <dbReference type="ARBA" id="ARBA00022692"/>
    </source>
</evidence>